<name>A0A834ADE2_9CHIR</name>
<proteinExistence type="predicted"/>
<feature type="region of interest" description="Disordered" evidence="1">
    <location>
        <begin position="1"/>
        <end position="82"/>
    </location>
</feature>
<evidence type="ECO:0000256" key="1">
    <source>
        <dbReference type="SAM" id="MobiDB-lite"/>
    </source>
</evidence>
<evidence type="ECO:0000313" key="3">
    <source>
        <dbReference type="Proteomes" id="UP000664940"/>
    </source>
</evidence>
<reference evidence="2 3" key="1">
    <citation type="journal article" date="2020" name="Nature">
        <title>Six reference-quality genomes reveal evolution of bat adaptations.</title>
        <authorList>
            <person name="Jebb D."/>
            <person name="Huang Z."/>
            <person name="Pippel M."/>
            <person name="Hughes G.M."/>
            <person name="Lavrichenko K."/>
            <person name="Devanna P."/>
            <person name="Winkler S."/>
            <person name="Jermiin L.S."/>
            <person name="Skirmuntt E.C."/>
            <person name="Katzourakis A."/>
            <person name="Burkitt-Gray L."/>
            <person name="Ray D.A."/>
            <person name="Sullivan K.A.M."/>
            <person name="Roscito J.G."/>
            <person name="Kirilenko B.M."/>
            <person name="Davalos L.M."/>
            <person name="Corthals A.P."/>
            <person name="Power M.L."/>
            <person name="Jones G."/>
            <person name="Ransome R.D."/>
            <person name="Dechmann D.K.N."/>
            <person name="Locatelli A.G."/>
            <person name="Puechmaille S.J."/>
            <person name="Fedrigo O."/>
            <person name="Jarvis E.D."/>
            <person name="Hiller M."/>
            <person name="Vernes S.C."/>
            <person name="Myers E.W."/>
            <person name="Teeling E.C."/>
        </authorList>
    </citation>
    <scope>NUCLEOTIDE SEQUENCE [LARGE SCALE GENOMIC DNA]</scope>
    <source>
        <strain evidence="2">Bat1K_MPI-CBG_1</strain>
    </source>
</reference>
<feature type="region of interest" description="Disordered" evidence="1">
    <location>
        <begin position="95"/>
        <end position="151"/>
    </location>
</feature>
<accession>A0A834ADE2</accession>
<dbReference type="Proteomes" id="UP000664940">
    <property type="component" value="Unassembled WGS sequence"/>
</dbReference>
<gene>
    <name evidence="2" type="ORF">HJG60_010738</name>
</gene>
<comment type="caution">
    <text evidence="2">The sequence shown here is derived from an EMBL/GenBank/DDBJ whole genome shotgun (WGS) entry which is preliminary data.</text>
</comment>
<organism evidence="2 3">
    <name type="scientific">Phyllostomus discolor</name>
    <name type="common">pale spear-nosed bat</name>
    <dbReference type="NCBI Taxonomy" id="89673"/>
    <lineage>
        <taxon>Eukaryota</taxon>
        <taxon>Metazoa</taxon>
        <taxon>Chordata</taxon>
        <taxon>Craniata</taxon>
        <taxon>Vertebrata</taxon>
        <taxon>Euteleostomi</taxon>
        <taxon>Mammalia</taxon>
        <taxon>Eutheria</taxon>
        <taxon>Laurasiatheria</taxon>
        <taxon>Chiroptera</taxon>
        <taxon>Yangochiroptera</taxon>
        <taxon>Phyllostomidae</taxon>
        <taxon>Phyllostominae</taxon>
        <taxon>Phyllostomus</taxon>
    </lineage>
</organism>
<dbReference type="AlphaFoldDB" id="A0A834ADE2"/>
<sequence length="151" mass="16213">MGLRGSGVPEEHTEFLLFSLNPPPAPWRPSSGSLSTGRAVRESRFPLGTFSLAPPKPRQLSRRLREAPPGGGPGSRTPPCGRRWLVSCRQGRWPSELHVAEPDGLGGRSRPASPGGHGFTPQGTAATPTRVETPPSPAGTRLWRGTGNRWR</sequence>
<protein>
    <submittedName>
        <fullName evidence="2">Uncharacterized protein</fullName>
    </submittedName>
</protein>
<dbReference type="EMBL" id="JABVXQ010000005">
    <property type="protein sequence ID" value="KAF6109463.1"/>
    <property type="molecule type" value="Genomic_DNA"/>
</dbReference>
<evidence type="ECO:0000313" key="2">
    <source>
        <dbReference type="EMBL" id="KAF6109463.1"/>
    </source>
</evidence>